<dbReference type="EMBL" id="MXPU01000042">
    <property type="protein sequence ID" value="OWO89550.1"/>
    <property type="molecule type" value="Genomic_DNA"/>
</dbReference>
<dbReference type="Proteomes" id="UP000197269">
    <property type="component" value="Unassembled WGS sequence"/>
</dbReference>
<dbReference type="RefSeq" id="WP_141098849.1">
    <property type="nucleotide sequence ID" value="NZ_MXPU01000042.1"/>
</dbReference>
<gene>
    <name evidence="1" type="ORF">B5E41_30370</name>
</gene>
<evidence type="ECO:0008006" key="3">
    <source>
        <dbReference type="Google" id="ProtNLM"/>
    </source>
</evidence>
<name>A0A246DKP0_9HYPH</name>
<proteinExistence type="predicted"/>
<evidence type="ECO:0000313" key="1">
    <source>
        <dbReference type="EMBL" id="OWO89550.1"/>
    </source>
</evidence>
<comment type="caution">
    <text evidence="1">The sequence shown here is derived from an EMBL/GenBank/DDBJ whole genome shotgun (WGS) entry which is preliminary data.</text>
</comment>
<evidence type="ECO:0000313" key="2">
    <source>
        <dbReference type="Proteomes" id="UP000197269"/>
    </source>
</evidence>
<dbReference type="AlphaFoldDB" id="A0A246DKP0"/>
<dbReference type="Gene3D" id="1.10.10.60">
    <property type="entry name" value="Homeodomain-like"/>
    <property type="match status" value="1"/>
</dbReference>
<sequence>MNSAAVTVREAILEGQNLPLSGVSDFISVHVEKSDGRVISRKFRTDGSFRQMTVFNKATVDSEERCKIVVQLDEDGLSQTAIAHLLGISQPTVSLDLQKAKLAKKAKARVRIEVAPKKKLLTLKKPKK</sequence>
<accession>A0A246DKP0</accession>
<organism evidence="1 2">
    <name type="scientific">Rhizobium esperanzae</name>
    <dbReference type="NCBI Taxonomy" id="1967781"/>
    <lineage>
        <taxon>Bacteria</taxon>
        <taxon>Pseudomonadati</taxon>
        <taxon>Pseudomonadota</taxon>
        <taxon>Alphaproteobacteria</taxon>
        <taxon>Hyphomicrobiales</taxon>
        <taxon>Rhizobiaceae</taxon>
        <taxon>Rhizobium/Agrobacterium group</taxon>
        <taxon>Rhizobium</taxon>
    </lineage>
</organism>
<reference evidence="1 2" key="1">
    <citation type="submission" date="2017-03" db="EMBL/GenBank/DDBJ databases">
        <title>Genome of strain Rhizobium sp. CNPSo 668.</title>
        <authorList>
            <person name="Ribeiro R."/>
        </authorList>
    </citation>
    <scope>NUCLEOTIDE SEQUENCE [LARGE SCALE GENOMIC DNA]</scope>
    <source>
        <strain evidence="1 2">CNPSo 668</strain>
    </source>
</reference>
<protein>
    <recommendedName>
        <fullName evidence="3">Transposase IS30-like HTH domain-containing protein</fullName>
    </recommendedName>
</protein>